<keyword evidence="5" id="KW-1185">Reference proteome</keyword>
<dbReference type="EMBL" id="NGLE02000001">
    <property type="protein sequence ID" value="MEI5993285.1"/>
    <property type="molecule type" value="Genomic_DNA"/>
</dbReference>
<protein>
    <recommendedName>
        <fullName evidence="6">DUF5067 domain-containing protein</fullName>
    </recommendedName>
</protein>
<proteinExistence type="predicted"/>
<dbReference type="Pfam" id="PF14039">
    <property type="entry name" value="YusW"/>
    <property type="match status" value="1"/>
</dbReference>
<dbReference type="RefSeq" id="WP_086331930.1">
    <property type="nucleotide sequence ID" value="NZ_NGLE02000001.1"/>
</dbReference>
<feature type="chain" id="PRO_5012534710" description="DUF5067 domain-containing protein" evidence="2">
    <location>
        <begin position="31"/>
        <end position="278"/>
    </location>
</feature>
<organism evidence="4">
    <name type="scientific">Candidatus Enterococcus mansonii</name>
    <dbReference type="NCBI Taxonomy" id="1834181"/>
    <lineage>
        <taxon>Bacteria</taxon>
        <taxon>Bacillati</taxon>
        <taxon>Bacillota</taxon>
        <taxon>Bacilli</taxon>
        <taxon>Lactobacillales</taxon>
        <taxon>Enterococcaceae</taxon>
        <taxon>Enterococcus</taxon>
    </lineage>
</organism>
<comment type="caution">
    <text evidence="4">The sequence shown here is derived from an EMBL/GenBank/DDBJ whole genome shotgun (WGS) entry which is preliminary data.</text>
</comment>
<feature type="region of interest" description="Disordered" evidence="1">
    <location>
        <begin position="145"/>
        <end position="168"/>
    </location>
</feature>
<evidence type="ECO:0000313" key="5">
    <source>
        <dbReference type="Proteomes" id="UP000195139"/>
    </source>
</evidence>
<dbReference type="OrthoDB" id="2180971at2"/>
<dbReference type="Proteomes" id="UP000195139">
    <property type="component" value="Unassembled WGS sequence"/>
</dbReference>
<name>A0A242C745_9ENTE</name>
<feature type="signal peptide" evidence="2">
    <location>
        <begin position="1"/>
        <end position="30"/>
    </location>
</feature>
<dbReference type="AlphaFoldDB" id="A0A242C745"/>
<gene>
    <name evidence="3" type="ORF">A5880_000826</name>
    <name evidence="4" type="ORF">A5880_003103</name>
</gene>
<reference evidence="4" key="1">
    <citation type="submission" date="2017-05" db="EMBL/GenBank/DDBJ databases">
        <title>The Genome Sequence of Enterococcus sp. 4G2_DIV0659.</title>
        <authorList>
            <consortium name="The Broad Institute Genomics Platform"/>
            <consortium name="The Broad Institute Genomic Center for Infectious Diseases"/>
            <person name="Earl A."/>
            <person name="Manson A."/>
            <person name="Schwartman J."/>
            <person name="Gilmore M."/>
            <person name="Abouelleil A."/>
            <person name="Cao P."/>
            <person name="Chapman S."/>
            <person name="Cusick C."/>
            <person name="Shea T."/>
            <person name="Young S."/>
            <person name="Neafsey D."/>
            <person name="Nusbaum C."/>
            <person name="Birren B."/>
        </authorList>
    </citation>
    <scope>NUCLEOTIDE SEQUENCE [LARGE SCALE GENOMIC DNA]</scope>
    <source>
        <strain evidence="4">4G2_DIV0659</strain>
    </source>
</reference>
<sequence>MKFFKGMMVAVLTISLCSASLGMVSSHANAATVVESNYNKTVTLFNKADILAHTGLSLTSSNVSSVYNELAKTSTWEAAGYSKSQATVIARDFSKNYYKSVSLLQKMTYQKDLHLKVILITKGYVKAEFGLQSYYVPETEAPEVEVPEVEVPEVEVPEVETPETETPEVEVPAEKSDLKKLEVQVNYTNGTQVQFQYQVNANGTIKAQYQDKSNKVQLQGSAAEEKIEGIIAGLNLKNGSEKEITSHILNKLGKGSSYKQFQFQGQFTDNSQVKFKLK</sequence>
<evidence type="ECO:0000256" key="1">
    <source>
        <dbReference type="SAM" id="MobiDB-lite"/>
    </source>
</evidence>
<accession>A0A242C745</accession>
<evidence type="ECO:0008006" key="6">
    <source>
        <dbReference type="Google" id="ProtNLM"/>
    </source>
</evidence>
<dbReference type="InterPro" id="IPR025623">
    <property type="entry name" value="YusW"/>
</dbReference>
<evidence type="ECO:0000313" key="3">
    <source>
        <dbReference type="EMBL" id="MEI5993285.1"/>
    </source>
</evidence>
<evidence type="ECO:0000256" key="2">
    <source>
        <dbReference type="SAM" id="SignalP"/>
    </source>
</evidence>
<dbReference type="EMBL" id="NGLE01000004">
    <property type="protein sequence ID" value="OTO05928.1"/>
    <property type="molecule type" value="Genomic_DNA"/>
</dbReference>
<keyword evidence="2" id="KW-0732">Signal</keyword>
<reference evidence="3 5" key="2">
    <citation type="submission" date="2018-07" db="EMBL/GenBank/DDBJ databases">
        <title>The Genome Sequence of Enterococcus sp. DIV0659b.</title>
        <authorList>
            <consortium name="The Broad Institute Genomics Platform"/>
            <consortium name="The Broad Institute Genomic Center for Infectious Diseases"/>
            <person name="Earl A."/>
            <person name="Manson A."/>
            <person name="Schwartman J."/>
            <person name="Gilmore M."/>
            <person name="Abouelleil A."/>
            <person name="Cao P."/>
            <person name="Chapman S."/>
            <person name="Cusick C."/>
            <person name="Shea T."/>
            <person name="Young S."/>
            <person name="Neafsey D."/>
            <person name="Nusbaum C."/>
            <person name="Birren B."/>
        </authorList>
    </citation>
    <scope>NUCLEOTIDE SEQUENCE [LARGE SCALE GENOMIC DNA]</scope>
    <source>
        <strain evidence="3 5">4G2_DIV0659</strain>
    </source>
</reference>
<evidence type="ECO:0000313" key="4">
    <source>
        <dbReference type="EMBL" id="OTO05928.1"/>
    </source>
</evidence>